<dbReference type="InterPro" id="IPR036388">
    <property type="entry name" value="WH-like_DNA-bd_sf"/>
</dbReference>
<evidence type="ECO:0000313" key="8">
    <source>
        <dbReference type="Proteomes" id="UP001523216"/>
    </source>
</evidence>
<evidence type="ECO:0000256" key="3">
    <source>
        <dbReference type="ARBA" id="ARBA00023125"/>
    </source>
</evidence>
<evidence type="ECO:0000259" key="6">
    <source>
        <dbReference type="PROSITE" id="PS51755"/>
    </source>
</evidence>
<reference evidence="7 8" key="1">
    <citation type="submission" date="2022-06" db="EMBL/GenBank/DDBJ databases">
        <title>Actinoplanes abujensis sp. nov., isolated from Nigerian arid soil.</title>
        <authorList>
            <person name="Ding P."/>
        </authorList>
    </citation>
    <scope>NUCLEOTIDE SEQUENCE [LARGE SCALE GENOMIC DNA]</scope>
    <source>
        <strain evidence="8">TRM88002</strain>
    </source>
</reference>
<proteinExistence type="inferred from homology"/>
<keyword evidence="3 5" id="KW-0238">DNA-binding</keyword>
<dbReference type="InterPro" id="IPR016032">
    <property type="entry name" value="Sig_transdc_resp-reg_C-effctor"/>
</dbReference>
<feature type="domain" description="OmpR/PhoB-type" evidence="6">
    <location>
        <begin position="1"/>
        <end position="90"/>
    </location>
</feature>
<dbReference type="PRINTS" id="PR00364">
    <property type="entry name" value="DISEASERSIST"/>
</dbReference>
<dbReference type="PROSITE" id="PS51755">
    <property type="entry name" value="OMPR_PHOB"/>
    <property type="match status" value="1"/>
</dbReference>
<dbReference type="PANTHER" id="PTHR35807">
    <property type="entry name" value="TRANSCRIPTIONAL REGULATOR REDD-RELATED"/>
    <property type="match status" value="1"/>
</dbReference>
<dbReference type="PANTHER" id="PTHR35807:SF1">
    <property type="entry name" value="TRANSCRIPTIONAL REGULATOR REDD"/>
    <property type="match status" value="1"/>
</dbReference>
<dbReference type="EMBL" id="JAMQOL010000050">
    <property type="protein sequence ID" value="MCM4082726.1"/>
    <property type="molecule type" value="Genomic_DNA"/>
</dbReference>
<dbReference type="Gene3D" id="1.25.40.10">
    <property type="entry name" value="Tetratricopeptide repeat domain"/>
    <property type="match status" value="1"/>
</dbReference>
<organism evidence="7 8">
    <name type="scientific">Paractinoplanes hotanensis</name>
    <dbReference type="NCBI Taxonomy" id="2906497"/>
    <lineage>
        <taxon>Bacteria</taxon>
        <taxon>Bacillati</taxon>
        <taxon>Actinomycetota</taxon>
        <taxon>Actinomycetes</taxon>
        <taxon>Micromonosporales</taxon>
        <taxon>Micromonosporaceae</taxon>
        <taxon>Paractinoplanes</taxon>
    </lineage>
</organism>
<comment type="caution">
    <text evidence="7">The sequence shown here is derived from an EMBL/GenBank/DDBJ whole genome shotgun (WGS) entry which is preliminary data.</text>
</comment>
<evidence type="ECO:0000256" key="2">
    <source>
        <dbReference type="ARBA" id="ARBA00023015"/>
    </source>
</evidence>
<dbReference type="Proteomes" id="UP001523216">
    <property type="component" value="Unassembled WGS sequence"/>
</dbReference>
<keyword evidence="4" id="KW-0804">Transcription</keyword>
<dbReference type="Gene3D" id="3.40.50.300">
    <property type="entry name" value="P-loop containing nucleotide triphosphate hydrolases"/>
    <property type="match status" value="1"/>
</dbReference>
<dbReference type="InterPro" id="IPR027417">
    <property type="entry name" value="P-loop_NTPase"/>
</dbReference>
<evidence type="ECO:0000256" key="4">
    <source>
        <dbReference type="ARBA" id="ARBA00023163"/>
    </source>
</evidence>
<sequence>MRYHVLGPLLVEHEQQTRPVTGGKVRTVLAALLLHANQQLSVAQLAQRMWPGDAPHSLRRVVQTNIVRLRQELPWPGSIVTGPAGYSLTVEPGELDLHEFDRLVAEAGAATSLDDQARLLRAALGLWRGPACADVVSPWLHEMDLPALNERRLLALERRIEVDLLLHRTEGIVPELRRLTVEHPFRERFWVQLMATLFRQGRQAEALSAYRTVSQRFIADLGVEPGAELREVHQQILRGSGPHPLLAVAAAPASVSATPEAVPQTLPAGALHFVGRAEEFATLDWHRDEGAAVVLLDGPAGIGKSALALRWLHDNAADYPDGRFSLDLRGYADEPPLETSEALAALLEGLGVTAAEVPPGVTARSQLFRTLTANRRLAVLLDNALDADQVRPLLPGATATAVITSRNQLRGLVVHDGAVRLTVPRLEPAEASALLGLNPRADEAIRLAELCDRTPLALRVLAERMARLPHVSPSSWIAQLVDEADRLAALDAGDDAAGSLPRSLSWSYRGLDPDAAELMRQLSVHTVKAFTTGQAAEFALLPVPVVRRHLDRLVGVHLVEQLNHDRYRVSPLAGLYSRHATLIEQGRPASLRLQ</sequence>
<dbReference type="Pfam" id="PF03704">
    <property type="entry name" value="BTAD"/>
    <property type="match status" value="1"/>
</dbReference>
<dbReference type="SUPFAM" id="SSF48452">
    <property type="entry name" value="TPR-like"/>
    <property type="match status" value="1"/>
</dbReference>
<protein>
    <submittedName>
        <fullName evidence="7">AfsR/SARP family transcriptional regulator</fullName>
    </submittedName>
</protein>
<comment type="similarity">
    <text evidence="1">Belongs to the AfsR/DnrI/RedD regulatory family.</text>
</comment>
<dbReference type="SMART" id="SM01043">
    <property type="entry name" value="BTAD"/>
    <property type="match status" value="1"/>
</dbReference>
<dbReference type="InterPro" id="IPR001867">
    <property type="entry name" value="OmpR/PhoB-type_DNA-bd"/>
</dbReference>
<keyword evidence="2" id="KW-0805">Transcription regulation</keyword>
<dbReference type="Pfam" id="PF00486">
    <property type="entry name" value="Trans_reg_C"/>
    <property type="match status" value="1"/>
</dbReference>
<dbReference type="CDD" id="cd15831">
    <property type="entry name" value="BTAD"/>
    <property type="match status" value="1"/>
</dbReference>
<dbReference type="SUPFAM" id="SSF52540">
    <property type="entry name" value="P-loop containing nucleoside triphosphate hydrolases"/>
    <property type="match status" value="1"/>
</dbReference>
<dbReference type="InterPro" id="IPR005158">
    <property type="entry name" value="BTAD"/>
</dbReference>
<keyword evidence="8" id="KW-1185">Reference proteome</keyword>
<dbReference type="InterPro" id="IPR011990">
    <property type="entry name" value="TPR-like_helical_dom_sf"/>
</dbReference>
<dbReference type="RefSeq" id="WP_251802452.1">
    <property type="nucleotide sequence ID" value="NZ_JAMQOL010000050.1"/>
</dbReference>
<dbReference type="SMART" id="SM00862">
    <property type="entry name" value="Trans_reg_C"/>
    <property type="match status" value="1"/>
</dbReference>
<evidence type="ECO:0000313" key="7">
    <source>
        <dbReference type="EMBL" id="MCM4082726.1"/>
    </source>
</evidence>
<feature type="DNA-binding region" description="OmpR/PhoB-type" evidence="5">
    <location>
        <begin position="1"/>
        <end position="90"/>
    </location>
</feature>
<evidence type="ECO:0000256" key="5">
    <source>
        <dbReference type="PROSITE-ProRule" id="PRU01091"/>
    </source>
</evidence>
<dbReference type="Gene3D" id="1.10.10.10">
    <property type="entry name" value="Winged helix-like DNA-binding domain superfamily/Winged helix DNA-binding domain"/>
    <property type="match status" value="1"/>
</dbReference>
<accession>A0ABT0Y9K3</accession>
<gene>
    <name evidence="7" type="ORF">LXN57_34680</name>
</gene>
<name>A0ABT0Y9K3_9ACTN</name>
<dbReference type="InterPro" id="IPR051677">
    <property type="entry name" value="AfsR-DnrI-RedD_regulator"/>
</dbReference>
<dbReference type="SUPFAM" id="SSF46894">
    <property type="entry name" value="C-terminal effector domain of the bipartite response regulators"/>
    <property type="match status" value="1"/>
</dbReference>
<evidence type="ECO:0000256" key="1">
    <source>
        <dbReference type="ARBA" id="ARBA00005820"/>
    </source>
</evidence>